<proteinExistence type="predicted"/>
<dbReference type="EMBL" id="UINC01176238">
    <property type="protein sequence ID" value="SVD83273.1"/>
    <property type="molecule type" value="Genomic_DNA"/>
</dbReference>
<reference evidence="1" key="1">
    <citation type="submission" date="2018-05" db="EMBL/GenBank/DDBJ databases">
        <authorList>
            <person name="Lanie J.A."/>
            <person name="Ng W.-L."/>
            <person name="Kazmierczak K.M."/>
            <person name="Andrzejewski T.M."/>
            <person name="Davidsen T.M."/>
            <person name="Wayne K.J."/>
            <person name="Tettelin H."/>
            <person name="Glass J.I."/>
            <person name="Rusch D."/>
            <person name="Podicherti R."/>
            <person name="Tsui H.-C.T."/>
            <person name="Winkler M.E."/>
        </authorList>
    </citation>
    <scope>NUCLEOTIDE SEQUENCE</scope>
</reference>
<accession>A0A382YJ42</accession>
<gene>
    <name evidence="1" type="ORF">METZ01_LOCUS436127</name>
</gene>
<feature type="non-terminal residue" evidence="1">
    <location>
        <position position="211"/>
    </location>
</feature>
<name>A0A382YJ42_9ZZZZ</name>
<protein>
    <submittedName>
        <fullName evidence="1">Uncharacterized protein</fullName>
    </submittedName>
</protein>
<sequence length="211" mass="22836">MKPLSSRFNQLFSALALTVASTTLQAQNVELDIERSVKVEFNSQKGYSYNVYGTSDPAKKTGWKLLGGGDGTGESIVFFYRTETDQKVFFKVESEPSEPGEEPKPQEPVQSIIPITGLPPAESSGTYNLGEAIGEKEIGGVYRIGISAGTDGVVIELPHPGQKEYRQKQIKLSIYRGGTGLGSGKVSLKVRTPAGGEYETRKLVDNSSKQL</sequence>
<organism evidence="1">
    <name type="scientific">marine metagenome</name>
    <dbReference type="NCBI Taxonomy" id="408172"/>
    <lineage>
        <taxon>unclassified sequences</taxon>
        <taxon>metagenomes</taxon>
        <taxon>ecological metagenomes</taxon>
    </lineage>
</organism>
<evidence type="ECO:0000313" key="1">
    <source>
        <dbReference type="EMBL" id="SVD83273.1"/>
    </source>
</evidence>
<dbReference type="AlphaFoldDB" id="A0A382YJ42"/>